<name>A0ABR9JHG8_9MICC</name>
<feature type="domain" description="SMP-30/Gluconolactonase/LRE-like region" evidence="3">
    <location>
        <begin position="60"/>
        <end position="313"/>
    </location>
</feature>
<evidence type="ECO:0000313" key="4">
    <source>
        <dbReference type="EMBL" id="MBE1525281.1"/>
    </source>
</evidence>
<dbReference type="PANTHER" id="PTHR10907">
    <property type="entry name" value="REGUCALCIN"/>
    <property type="match status" value="1"/>
</dbReference>
<dbReference type="RefSeq" id="WP_192596166.1">
    <property type="nucleotide sequence ID" value="NZ_BAAALJ010000013.1"/>
</dbReference>
<dbReference type="InterPro" id="IPR013658">
    <property type="entry name" value="SGL"/>
</dbReference>
<dbReference type="SUPFAM" id="SSF63829">
    <property type="entry name" value="Calcium-dependent phosphotriesterase"/>
    <property type="match status" value="1"/>
</dbReference>
<feature type="compositionally biased region" description="Low complexity" evidence="2">
    <location>
        <begin position="90"/>
        <end position="112"/>
    </location>
</feature>
<comment type="caution">
    <text evidence="4">The sequence shown here is derived from an EMBL/GenBank/DDBJ whole genome shotgun (WGS) entry which is preliminary data.</text>
</comment>
<organism evidence="4 5">
    <name type="scientific">Nesterenkonia lutea</name>
    <dbReference type="NCBI Taxonomy" id="272919"/>
    <lineage>
        <taxon>Bacteria</taxon>
        <taxon>Bacillati</taxon>
        <taxon>Actinomycetota</taxon>
        <taxon>Actinomycetes</taxon>
        <taxon>Micrococcales</taxon>
        <taxon>Micrococcaceae</taxon>
        <taxon>Nesterenkonia</taxon>
    </lineage>
</organism>
<reference evidence="4 5" key="1">
    <citation type="submission" date="2020-10" db="EMBL/GenBank/DDBJ databases">
        <title>Sequencing the genomes of 1000 actinobacteria strains.</title>
        <authorList>
            <person name="Klenk H.-P."/>
        </authorList>
    </citation>
    <scope>NUCLEOTIDE SEQUENCE [LARGE SCALE GENOMIC DNA]</scope>
    <source>
        <strain evidence="4 5">DSM 15666</strain>
    </source>
</reference>
<dbReference type="Proteomes" id="UP000643525">
    <property type="component" value="Unassembled WGS sequence"/>
</dbReference>
<keyword evidence="5" id="KW-1185">Reference proteome</keyword>
<evidence type="ECO:0000313" key="5">
    <source>
        <dbReference type="Proteomes" id="UP000643525"/>
    </source>
</evidence>
<protein>
    <submittedName>
        <fullName evidence="4">Sugar lactone lactonase YvrE</fullName>
    </submittedName>
</protein>
<evidence type="ECO:0000256" key="2">
    <source>
        <dbReference type="SAM" id="MobiDB-lite"/>
    </source>
</evidence>
<feature type="region of interest" description="Disordered" evidence="2">
    <location>
        <begin position="90"/>
        <end position="118"/>
    </location>
</feature>
<evidence type="ECO:0000256" key="1">
    <source>
        <dbReference type="ARBA" id="ARBA00008853"/>
    </source>
</evidence>
<dbReference type="Pfam" id="PF08450">
    <property type="entry name" value="SGL"/>
    <property type="match status" value="1"/>
</dbReference>
<sequence>MNTEEVLQPSVISSEWAPVDDQRLGLGEGARFLQDGLPGQAAGTAEGDGPDAPSVHHFILVDILDGDFYSTTAEPGSGLTRRAHLDEPLGALAPLGGGDRPAQSSGGRSAARAEGESQTGWVAAVGEGLVILDQTPSGELVITELLGKPAAGRAQVPLRMNDAVADPHGRFWAGAMTYDGDPGEGIVLRLDPDGSIHIVLEGLAIPNGPAFTADGDTMYLSETTTGWIRRFPVDVSSGDLGPGEDFVHVSEGGPDGMTVDAEGCLWSAVWGASCLHRYSPAGELLERIPVPVRQPTSIAISSVAPYRVMVTSATQHLDSPTRHDGRVITAEVNVAGRAAVSYTRRHA</sequence>
<proteinExistence type="inferred from homology"/>
<dbReference type="InterPro" id="IPR005511">
    <property type="entry name" value="SMP-30"/>
</dbReference>
<dbReference type="PANTHER" id="PTHR10907:SF47">
    <property type="entry name" value="REGUCALCIN"/>
    <property type="match status" value="1"/>
</dbReference>
<dbReference type="InterPro" id="IPR011042">
    <property type="entry name" value="6-blade_b-propeller_TolB-like"/>
</dbReference>
<gene>
    <name evidence="4" type="ORF">H4W27_002399</name>
</gene>
<dbReference type="Gene3D" id="2.120.10.30">
    <property type="entry name" value="TolB, C-terminal domain"/>
    <property type="match status" value="1"/>
</dbReference>
<comment type="similarity">
    <text evidence="1">Belongs to the SMP-30/CGR1 family.</text>
</comment>
<evidence type="ECO:0000259" key="3">
    <source>
        <dbReference type="Pfam" id="PF08450"/>
    </source>
</evidence>
<dbReference type="PRINTS" id="PR01790">
    <property type="entry name" value="SMP30FAMILY"/>
</dbReference>
<dbReference type="EMBL" id="JADBED010000001">
    <property type="protein sequence ID" value="MBE1525281.1"/>
    <property type="molecule type" value="Genomic_DNA"/>
</dbReference>
<accession>A0ABR9JHG8</accession>